<dbReference type="Proteomes" id="UP001292094">
    <property type="component" value="Unassembled WGS sequence"/>
</dbReference>
<gene>
    <name evidence="2" type="ORF">Pmani_002841</name>
</gene>
<evidence type="ECO:0000313" key="3">
    <source>
        <dbReference type="Proteomes" id="UP001292094"/>
    </source>
</evidence>
<dbReference type="InterPro" id="IPR000073">
    <property type="entry name" value="AB_hydrolase_1"/>
</dbReference>
<accession>A0AAE1QJP5</accession>
<dbReference type="SUPFAM" id="SSF53474">
    <property type="entry name" value="alpha/beta-Hydrolases"/>
    <property type="match status" value="1"/>
</dbReference>
<name>A0AAE1QJP5_9EUCA</name>
<feature type="domain" description="AB hydrolase-1" evidence="1">
    <location>
        <begin position="60"/>
        <end position="187"/>
    </location>
</feature>
<dbReference type="PANTHER" id="PTHR46331">
    <property type="entry name" value="VALACYCLOVIR HYDROLASE"/>
    <property type="match status" value="1"/>
</dbReference>
<dbReference type="GO" id="GO:0017171">
    <property type="term" value="F:serine hydrolase activity"/>
    <property type="evidence" value="ECO:0007669"/>
    <property type="project" value="TreeGrafter"/>
</dbReference>
<proteinExistence type="predicted"/>
<protein>
    <recommendedName>
        <fullName evidence="1">AB hydrolase-1 domain-containing protein</fullName>
    </recommendedName>
</protein>
<sequence length="289" mass="32293">MMAGVGQVMGAAVMRRICGVTCTISGTRNIHKSPICAEQVMVDGLSLNYQVAGDGTKVALCLPGALGTIESDFAPQLKNLPNLGIKVVCWDPPGYGKSRPPPRNYTMDFLRNDATVAANMMKNLGYNKYSLLGWSDGGISAMMLAATFPQHVEKMLVWGSNAYVAKEDVKIYNGIRDINKWSERMRAPLEAVYGKEYFKVAWEGWVDILSQILKERDGDLCREDLAKISCPTLIVHGAKDPMVPLYHPHYLRDNIKNSQLMVMENGKHNIHLRFAEEFNKIISEFLHKD</sequence>
<dbReference type="Gene3D" id="3.40.50.1820">
    <property type="entry name" value="alpha/beta hydrolase"/>
    <property type="match status" value="1"/>
</dbReference>
<dbReference type="Pfam" id="PF00561">
    <property type="entry name" value="Abhydrolase_1"/>
    <property type="match status" value="1"/>
</dbReference>
<dbReference type="InterPro" id="IPR029058">
    <property type="entry name" value="AB_hydrolase_fold"/>
</dbReference>
<evidence type="ECO:0000313" key="2">
    <source>
        <dbReference type="EMBL" id="KAK4326683.1"/>
    </source>
</evidence>
<dbReference type="AlphaFoldDB" id="A0AAE1QJP5"/>
<dbReference type="PANTHER" id="PTHR46331:SF2">
    <property type="entry name" value="VALACYCLOVIR HYDROLASE"/>
    <property type="match status" value="1"/>
</dbReference>
<organism evidence="2 3">
    <name type="scientific">Petrolisthes manimaculis</name>
    <dbReference type="NCBI Taxonomy" id="1843537"/>
    <lineage>
        <taxon>Eukaryota</taxon>
        <taxon>Metazoa</taxon>
        <taxon>Ecdysozoa</taxon>
        <taxon>Arthropoda</taxon>
        <taxon>Crustacea</taxon>
        <taxon>Multicrustacea</taxon>
        <taxon>Malacostraca</taxon>
        <taxon>Eumalacostraca</taxon>
        <taxon>Eucarida</taxon>
        <taxon>Decapoda</taxon>
        <taxon>Pleocyemata</taxon>
        <taxon>Anomura</taxon>
        <taxon>Galatheoidea</taxon>
        <taxon>Porcellanidae</taxon>
        <taxon>Petrolisthes</taxon>
    </lineage>
</organism>
<evidence type="ECO:0000259" key="1">
    <source>
        <dbReference type="Pfam" id="PF00561"/>
    </source>
</evidence>
<keyword evidence="3" id="KW-1185">Reference proteome</keyword>
<comment type="caution">
    <text evidence="2">The sequence shown here is derived from an EMBL/GenBank/DDBJ whole genome shotgun (WGS) entry which is preliminary data.</text>
</comment>
<dbReference type="EMBL" id="JAWZYT010000203">
    <property type="protein sequence ID" value="KAK4326683.1"/>
    <property type="molecule type" value="Genomic_DNA"/>
</dbReference>
<reference evidence="2" key="1">
    <citation type="submission" date="2023-11" db="EMBL/GenBank/DDBJ databases">
        <title>Genome assemblies of two species of porcelain crab, Petrolisthes cinctipes and Petrolisthes manimaculis (Anomura: Porcellanidae).</title>
        <authorList>
            <person name="Angst P."/>
        </authorList>
    </citation>
    <scope>NUCLEOTIDE SEQUENCE</scope>
    <source>
        <strain evidence="2">PB745_02</strain>
        <tissue evidence="2">Gill</tissue>
    </source>
</reference>